<evidence type="ECO:0000313" key="1">
    <source>
        <dbReference type="EMBL" id="KAK5859286.1"/>
    </source>
</evidence>
<organism evidence="1 2">
    <name type="scientific">Eleginops maclovinus</name>
    <name type="common">Patagonian blennie</name>
    <name type="synonym">Eleginus maclovinus</name>
    <dbReference type="NCBI Taxonomy" id="56733"/>
    <lineage>
        <taxon>Eukaryota</taxon>
        <taxon>Metazoa</taxon>
        <taxon>Chordata</taxon>
        <taxon>Craniata</taxon>
        <taxon>Vertebrata</taxon>
        <taxon>Euteleostomi</taxon>
        <taxon>Actinopterygii</taxon>
        <taxon>Neopterygii</taxon>
        <taxon>Teleostei</taxon>
        <taxon>Neoteleostei</taxon>
        <taxon>Acanthomorphata</taxon>
        <taxon>Eupercaria</taxon>
        <taxon>Perciformes</taxon>
        <taxon>Notothenioidei</taxon>
        <taxon>Eleginopidae</taxon>
        <taxon>Eleginops</taxon>
    </lineage>
</organism>
<sequence>MLRRIQRERVELVQRMLYHWPERVTVPPNQHLLRDEDMEQLTAQFDPLAGRREDLGLDIIQNVLSFMATLNAF</sequence>
<dbReference type="Proteomes" id="UP001346869">
    <property type="component" value="Unassembled WGS sequence"/>
</dbReference>
<dbReference type="EMBL" id="JAUZQC010000015">
    <property type="protein sequence ID" value="KAK5859286.1"/>
    <property type="molecule type" value="Genomic_DNA"/>
</dbReference>
<proteinExistence type="predicted"/>
<accession>A0AAN8AE21</accession>
<keyword evidence="2" id="KW-1185">Reference proteome</keyword>
<reference evidence="1 2" key="2">
    <citation type="journal article" date="2023" name="Mol. Biol. Evol.">
        <title>Genomics of Secondarily Temperate Adaptation in the Only Non-Antarctic Icefish.</title>
        <authorList>
            <person name="Rivera-Colon A.G."/>
            <person name="Rayamajhi N."/>
            <person name="Minhas B.F."/>
            <person name="Madrigal G."/>
            <person name="Bilyk K.T."/>
            <person name="Yoon V."/>
            <person name="Hune M."/>
            <person name="Gregory S."/>
            <person name="Cheng C.H.C."/>
            <person name="Catchen J.M."/>
        </authorList>
    </citation>
    <scope>NUCLEOTIDE SEQUENCE [LARGE SCALE GENOMIC DNA]</scope>
    <source>
        <strain evidence="1">JMC-PN-2008</strain>
    </source>
</reference>
<name>A0AAN8AE21_ELEMC</name>
<protein>
    <submittedName>
        <fullName evidence="1">Uncharacterized protein</fullName>
    </submittedName>
</protein>
<reference evidence="1 2" key="1">
    <citation type="journal article" date="2023" name="Genes (Basel)">
        <title>Chromosome-Level Genome Assembly and Circadian Gene Repertoire of the Patagonia Blennie Eleginops maclovinus-The Closest Ancestral Proxy of Antarctic Cryonotothenioids.</title>
        <authorList>
            <person name="Cheng C.C."/>
            <person name="Rivera-Colon A.G."/>
            <person name="Minhas B.F."/>
            <person name="Wilson L."/>
            <person name="Rayamajhi N."/>
            <person name="Vargas-Chacoff L."/>
            <person name="Catchen J.M."/>
        </authorList>
    </citation>
    <scope>NUCLEOTIDE SEQUENCE [LARGE SCALE GENOMIC DNA]</scope>
    <source>
        <strain evidence="1">JMC-PN-2008</strain>
    </source>
</reference>
<comment type="caution">
    <text evidence="1">The sequence shown here is derived from an EMBL/GenBank/DDBJ whole genome shotgun (WGS) entry which is preliminary data.</text>
</comment>
<evidence type="ECO:0000313" key="2">
    <source>
        <dbReference type="Proteomes" id="UP001346869"/>
    </source>
</evidence>
<dbReference type="AlphaFoldDB" id="A0AAN8AE21"/>
<gene>
    <name evidence="1" type="ORF">PBY51_003364</name>
</gene>